<dbReference type="PANTHER" id="PTHR31579">
    <property type="entry name" value="OS03G0796600 PROTEIN"/>
    <property type="match status" value="1"/>
</dbReference>
<dbReference type="Proteomes" id="UP000325081">
    <property type="component" value="Unassembled WGS sequence"/>
</dbReference>
<reference evidence="2" key="1">
    <citation type="journal article" date="2019" name="Curr. Biol.">
        <title>Genome Sequence of Striga asiatica Provides Insight into the Evolution of Plant Parasitism.</title>
        <authorList>
            <person name="Yoshida S."/>
            <person name="Kim S."/>
            <person name="Wafula E.K."/>
            <person name="Tanskanen J."/>
            <person name="Kim Y.M."/>
            <person name="Honaas L."/>
            <person name="Yang Z."/>
            <person name="Spallek T."/>
            <person name="Conn C.E."/>
            <person name="Ichihashi Y."/>
            <person name="Cheong K."/>
            <person name="Cui S."/>
            <person name="Der J.P."/>
            <person name="Gundlach H."/>
            <person name="Jiao Y."/>
            <person name="Hori C."/>
            <person name="Ishida J.K."/>
            <person name="Kasahara H."/>
            <person name="Kiba T."/>
            <person name="Kim M.S."/>
            <person name="Koo N."/>
            <person name="Laohavisit A."/>
            <person name="Lee Y.H."/>
            <person name="Lumba S."/>
            <person name="McCourt P."/>
            <person name="Mortimer J.C."/>
            <person name="Mutuku J.M."/>
            <person name="Nomura T."/>
            <person name="Sasaki-Sekimoto Y."/>
            <person name="Seto Y."/>
            <person name="Wang Y."/>
            <person name="Wakatake T."/>
            <person name="Sakakibara H."/>
            <person name="Demura T."/>
            <person name="Yamaguchi S."/>
            <person name="Yoneyama K."/>
            <person name="Manabe R.I."/>
            <person name="Nelson D.C."/>
            <person name="Schulman A.H."/>
            <person name="Timko M.P."/>
            <person name="dePamphilis C.W."/>
            <person name="Choi D."/>
            <person name="Shirasu K."/>
        </authorList>
    </citation>
    <scope>NUCLEOTIDE SEQUENCE [LARGE SCALE GENOMIC DNA]</scope>
    <source>
        <strain evidence="2">cv. UVA1</strain>
    </source>
</reference>
<comment type="caution">
    <text evidence="1">The sequence shown here is derived from an EMBL/GenBank/DDBJ whole genome shotgun (WGS) entry which is preliminary data.</text>
</comment>
<dbReference type="PANTHER" id="PTHR31579:SF49">
    <property type="entry name" value="DUF506 FAMILY PROTEIN"/>
    <property type="match status" value="1"/>
</dbReference>
<evidence type="ECO:0000313" key="2">
    <source>
        <dbReference type="Proteomes" id="UP000325081"/>
    </source>
</evidence>
<dbReference type="OrthoDB" id="747933at2759"/>
<dbReference type="EMBL" id="BKCP01002002">
    <property type="protein sequence ID" value="GER27588.1"/>
    <property type="molecule type" value="Genomic_DNA"/>
</dbReference>
<dbReference type="Pfam" id="PF04720">
    <property type="entry name" value="PDDEXK_6"/>
    <property type="match status" value="1"/>
</dbReference>
<dbReference type="AlphaFoldDB" id="A0A5A7P502"/>
<name>A0A5A7P502_STRAF</name>
<organism evidence="1 2">
    <name type="scientific">Striga asiatica</name>
    <name type="common">Asiatic witchweed</name>
    <name type="synonym">Buchnera asiatica</name>
    <dbReference type="NCBI Taxonomy" id="4170"/>
    <lineage>
        <taxon>Eukaryota</taxon>
        <taxon>Viridiplantae</taxon>
        <taxon>Streptophyta</taxon>
        <taxon>Embryophyta</taxon>
        <taxon>Tracheophyta</taxon>
        <taxon>Spermatophyta</taxon>
        <taxon>Magnoliopsida</taxon>
        <taxon>eudicotyledons</taxon>
        <taxon>Gunneridae</taxon>
        <taxon>Pentapetalae</taxon>
        <taxon>asterids</taxon>
        <taxon>lamiids</taxon>
        <taxon>Lamiales</taxon>
        <taxon>Orobanchaceae</taxon>
        <taxon>Buchnereae</taxon>
        <taxon>Striga</taxon>
    </lineage>
</organism>
<gene>
    <name evidence="1" type="ORF">STAS_03290</name>
</gene>
<accession>A0A5A7P502</accession>
<dbReference type="InterPro" id="IPR006502">
    <property type="entry name" value="PDDEXK-like"/>
</dbReference>
<dbReference type="NCBIfam" id="TIGR01615">
    <property type="entry name" value="A_thal_3542"/>
    <property type="match status" value="1"/>
</dbReference>
<proteinExistence type="predicted"/>
<sequence length="299" mass="34268">MKPLRYEKIARLLASFYQARNMPAGHADDRRLRFSDDGFQVDDQGFESKGECDCFDIFEDDWPVKDDEDEDCRTFWETQGFLLQEILDQCNSSCEKLREQIKRNIDMAKDSNFCNCQDKLNLRGCMKCLRQAVFNQLCSKGFNAALCKSKWKRTHKIPGGTHEYIEVIASTKSRTKHGIFVVELGFRDEFKMGKACDEYNKLTEPLPEVYIGKTEHLNAVIRVVCDAAKESAREGKIHIGPWRKREFMEMKWSASSEGKFLCTSPDEQHLACVSSSRRGSSHAVKTSFEITNATPVKVA</sequence>
<protein>
    <submittedName>
        <fullName evidence="1">Uncharacterized protein</fullName>
    </submittedName>
</protein>
<keyword evidence="2" id="KW-1185">Reference proteome</keyword>
<evidence type="ECO:0000313" key="1">
    <source>
        <dbReference type="EMBL" id="GER27588.1"/>
    </source>
</evidence>